<evidence type="ECO:0000259" key="1">
    <source>
        <dbReference type="Pfam" id="PF08885"/>
    </source>
</evidence>
<reference evidence="2 3" key="1">
    <citation type="submission" date="2019-07" db="EMBL/GenBank/DDBJ databases">
        <title>Luteimonas sp. YD-1 nov., isolated from acidic soil.</title>
        <authorList>
            <person name="Zhou J."/>
        </authorList>
    </citation>
    <scope>NUCLEOTIDE SEQUENCE [LARGE SCALE GENOMIC DNA]</scope>
    <source>
        <strain evidence="2 3">YD-1</strain>
    </source>
</reference>
<dbReference type="OrthoDB" id="369216at2"/>
<dbReference type="Proteomes" id="UP000315949">
    <property type="component" value="Unassembled WGS sequence"/>
</dbReference>
<keyword evidence="3" id="KW-1185">Reference proteome</keyword>
<dbReference type="AlphaFoldDB" id="A0A5C5TTF3"/>
<gene>
    <name evidence="2" type="ORF">FQY79_14860</name>
</gene>
<comment type="caution">
    <text evidence="2">The sequence shown here is derived from an EMBL/GenBank/DDBJ whole genome shotgun (WGS) entry which is preliminary data.</text>
</comment>
<name>A0A5C5TTF3_9GAMM</name>
<proteinExistence type="predicted"/>
<dbReference type="Pfam" id="PF08885">
    <property type="entry name" value="GSCFA"/>
    <property type="match status" value="1"/>
</dbReference>
<evidence type="ECO:0000313" key="2">
    <source>
        <dbReference type="EMBL" id="TWT16937.1"/>
    </source>
</evidence>
<sequence length="367" mass="40516">MAGGAAKEAHPYARLADSAYWRQAVSEPSPADIDPLVDPVFTISPGDRVATAGSCFAQHISKRLRASGYNYFIAEPPAAGVDGERLGFYDFSARYGNVYTSRQLVQLFDRAFGYFVPRERVWTRPGGGYCDPFRPRIEPDGFPDREAVLRDADRHLEAVRRMFLELDVFVFTLGLTECWRSRLDGAAYPLAPGVAGGQYDPAVHEFVNLGVGDVVADMDDFLRKLRLVNPGARVVLTVSPVPLVATYEKRHVLASTVYSKSVLRVAAEEVARGHDNVQYFPSYEIIVGPHAGGRYFEQDRRGVTQAGVDHVMKVFMSRMTAQAAAGHQPEPAKPLRGIEELQEIRTMIEASCDEEMYAKPPGDGGRG</sequence>
<dbReference type="EMBL" id="VOHE01000012">
    <property type="protein sequence ID" value="TWT16937.1"/>
    <property type="molecule type" value="Genomic_DNA"/>
</dbReference>
<accession>A0A5C5TTF3</accession>
<feature type="domain" description="GSCFA" evidence="1">
    <location>
        <begin position="48"/>
        <end position="315"/>
    </location>
</feature>
<evidence type="ECO:0000313" key="3">
    <source>
        <dbReference type="Proteomes" id="UP000315949"/>
    </source>
</evidence>
<organism evidence="2 3">
    <name type="scientific">Luteimonas wenzhouensis</name>
    <dbReference type="NCBI Taxonomy" id="2599615"/>
    <lineage>
        <taxon>Bacteria</taxon>
        <taxon>Pseudomonadati</taxon>
        <taxon>Pseudomonadota</taxon>
        <taxon>Gammaproteobacteria</taxon>
        <taxon>Lysobacterales</taxon>
        <taxon>Lysobacteraceae</taxon>
        <taxon>Luteimonas</taxon>
    </lineage>
</organism>
<dbReference type="InterPro" id="IPR014982">
    <property type="entry name" value="GSCFA"/>
</dbReference>
<protein>
    <submittedName>
        <fullName evidence="2">GSCFA domain-containing protein</fullName>
    </submittedName>
</protein>